<comment type="caution">
    <text evidence="1">The sequence shown here is derived from an EMBL/GenBank/DDBJ whole genome shotgun (WGS) entry which is preliminary data.</text>
</comment>
<sequence length="307" mass="34642">MFRALCPRFAVSELSCFSGSASLRCSAPSSCQFFFPSPSSKRHASTNAEDPKLRPILNAPVSPQRRIPQTLAQQPTKSLEILLKEFNREISINKKPTKLYEPASMRSYIATNRTTAAFCYFYAGWNFYTTAADPLIEVSTLTSYLMGGVCVLMGAMGTIFLRRASNLVSGITAHPTSNNIPEIRIKVRRSLGFLKDHEIVTSPAKVSISNVIFAPKYQIKPQDMKRIREALREQRTAGQRISFWKTPMRKISHLIFRAAINMRRAFTQEGFVYLQVEGVSGSFRVDMTGIFGDEFLSFERYLAHKPN</sequence>
<gene>
    <name evidence="1" type="ORF">AJ79_02774</name>
</gene>
<keyword evidence="2" id="KW-1185">Reference proteome</keyword>
<name>A0A2B7Y1J7_9EURO</name>
<dbReference type="Proteomes" id="UP000223968">
    <property type="component" value="Unassembled WGS sequence"/>
</dbReference>
<organism evidence="1 2">
    <name type="scientific">Helicocarpus griseus UAMH5409</name>
    <dbReference type="NCBI Taxonomy" id="1447875"/>
    <lineage>
        <taxon>Eukaryota</taxon>
        <taxon>Fungi</taxon>
        <taxon>Dikarya</taxon>
        <taxon>Ascomycota</taxon>
        <taxon>Pezizomycotina</taxon>
        <taxon>Eurotiomycetes</taxon>
        <taxon>Eurotiomycetidae</taxon>
        <taxon>Onygenales</taxon>
        <taxon>Ajellomycetaceae</taxon>
        <taxon>Helicocarpus</taxon>
    </lineage>
</organism>
<reference evidence="1 2" key="1">
    <citation type="submission" date="2017-10" db="EMBL/GenBank/DDBJ databases">
        <title>Comparative genomics in systemic dimorphic fungi from Ajellomycetaceae.</title>
        <authorList>
            <person name="Munoz J.F."/>
            <person name="Mcewen J.G."/>
            <person name="Clay O.K."/>
            <person name="Cuomo C.A."/>
        </authorList>
    </citation>
    <scope>NUCLEOTIDE SEQUENCE [LARGE SCALE GENOMIC DNA]</scope>
    <source>
        <strain evidence="1 2">UAMH5409</strain>
    </source>
</reference>
<proteinExistence type="predicted"/>
<protein>
    <submittedName>
        <fullName evidence="1">Uncharacterized protein</fullName>
    </submittedName>
</protein>
<evidence type="ECO:0000313" key="1">
    <source>
        <dbReference type="EMBL" id="PGH14911.1"/>
    </source>
</evidence>
<accession>A0A2B7Y1J7</accession>
<dbReference type="OrthoDB" id="4140442at2759"/>
<evidence type="ECO:0000313" key="2">
    <source>
        <dbReference type="Proteomes" id="UP000223968"/>
    </source>
</evidence>
<dbReference type="EMBL" id="PDNB01000030">
    <property type="protein sequence ID" value="PGH14911.1"/>
    <property type="molecule type" value="Genomic_DNA"/>
</dbReference>
<dbReference type="AlphaFoldDB" id="A0A2B7Y1J7"/>
<dbReference type="STRING" id="1447875.A0A2B7Y1J7"/>